<evidence type="ECO:0000313" key="2">
    <source>
        <dbReference type="Proteomes" id="UP000199663"/>
    </source>
</evidence>
<evidence type="ECO:0000313" key="1">
    <source>
        <dbReference type="EMBL" id="SDZ34728.1"/>
    </source>
</evidence>
<organism evidence="1 2">
    <name type="scientific">Rhodonellum ikkaensis</name>
    <dbReference type="NCBI Taxonomy" id="336829"/>
    <lineage>
        <taxon>Bacteria</taxon>
        <taxon>Pseudomonadati</taxon>
        <taxon>Bacteroidota</taxon>
        <taxon>Cytophagia</taxon>
        <taxon>Cytophagales</taxon>
        <taxon>Cytophagaceae</taxon>
        <taxon>Rhodonellum</taxon>
    </lineage>
</organism>
<keyword evidence="2" id="KW-1185">Reference proteome</keyword>
<sequence>MHNFKSLAVLRHGEAESSRLKNGDFNRNLSEEGRSQVKRLSKLLKKNDFEIDLILSSSANRTKETTELISQETNVGSIKFEDGIYEAEQDELLKMINGLEENFDSVLLIGHNPGLSDLLSSITGGNYINLQPGMMAVMEIQVEEWSMVGEETGILKEVIQ</sequence>
<dbReference type="Pfam" id="PF00300">
    <property type="entry name" value="His_Phos_1"/>
    <property type="match status" value="1"/>
</dbReference>
<dbReference type="PANTHER" id="PTHR47623">
    <property type="entry name" value="OS09G0287300 PROTEIN"/>
    <property type="match status" value="1"/>
</dbReference>
<dbReference type="PANTHER" id="PTHR47623:SF1">
    <property type="entry name" value="OS09G0287300 PROTEIN"/>
    <property type="match status" value="1"/>
</dbReference>
<gene>
    <name evidence="1" type="ORF">SAMN05444412_1113</name>
</gene>
<dbReference type="EMBL" id="FNQC01000011">
    <property type="protein sequence ID" value="SDZ34728.1"/>
    <property type="molecule type" value="Genomic_DNA"/>
</dbReference>
<dbReference type="SUPFAM" id="SSF53254">
    <property type="entry name" value="Phosphoglycerate mutase-like"/>
    <property type="match status" value="1"/>
</dbReference>
<dbReference type="InterPro" id="IPR029033">
    <property type="entry name" value="His_PPase_superfam"/>
</dbReference>
<accession>A0A1H3SAP8</accession>
<dbReference type="RefSeq" id="WP_019598709.1">
    <property type="nucleotide sequence ID" value="NZ_FNQC01000011.1"/>
</dbReference>
<proteinExistence type="predicted"/>
<dbReference type="Proteomes" id="UP000199663">
    <property type="component" value="Unassembled WGS sequence"/>
</dbReference>
<comment type="caution">
    <text evidence="1">The sequence shown here is derived from an EMBL/GenBank/DDBJ whole genome shotgun (WGS) entry which is preliminary data.</text>
</comment>
<dbReference type="Gene3D" id="3.40.50.1240">
    <property type="entry name" value="Phosphoglycerate mutase-like"/>
    <property type="match status" value="1"/>
</dbReference>
<protein>
    <submittedName>
        <fullName evidence="1">Phosphohistidine phosphatase</fullName>
    </submittedName>
</protein>
<reference evidence="1 2" key="1">
    <citation type="submission" date="2016-10" db="EMBL/GenBank/DDBJ databases">
        <authorList>
            <person name="Varghese N."/>
            <person name="Submissions S."/>
        </authorList>
    </citation>
    <scope>NUCLEOTIDE SEQUENCE [LARGE SCALE GENOMIC DNA]</scope>
    <source>
        <strain evidence="1 2">DSM 17997</strain>
    </source>
</reference>
<name>A0A1H3SAP8_9BACT</name>
<dbReference type="InterPro" id="IPR013078">
    <property type="entry name" value="His_Pase_superF_clade-1"/>
</dbReference>